<gene>
    <name evidence="5" type="ORF">HC031_07190</name>
</gene>
<dbReference type="PANTHER" id="PTHR11931">
    <property type="entry name" value="PHOSPHOGLYCERATE MUTASE"/>
    <property type="match status" value="1"/>
</dbReference>
<name>A0ABX0XVW5_9ACTN</name>
<keyword evidence="6" id="KW-1185">Reference proteome</keyword>
<dbReference type="RefSeq" id="WP_167924359.1">
    <property type="nucleotide sequence ID" value="NZ_JAATVY010000003.1"/>
</dbReference>
<evidence type="ECO:0000313" key="5">
    <source>
        <dbReference type="EMBL" id="NJC69505.1"/>
    </source>
</evidence>
<keyword evidence="3" id="KW-0324">Glycolysis</keyword>
<dbReference type="InterPro" id="IPR013078">
    <property type="entry name" value="His_Pase_superF_clade-1"/>
</dbReference>
<reference evidence="5 6" key="1">
    <citation type="submission" date="2020-03" db="EMBL/GenBank/DDBJ databases">
        <title>WGS of the type strain of Planosporangium spp.</title>
        <authorList>
            <person name="Thawai C."/>
        </authorList>
    </citation>
    <scope>NUCLEOTIDE SEQUENCE [LARGE SCALE GENOMIC DNA]</scope>
    <source>
        <strain evidence="5 6">TBRC 5610</strain>
    </source>
</reference>
<dbReference type="SUPFAM" id="SSF53254">
    <property type="entry name" value="Phosphoglycerate mutase-like"/>
    <property type="match status" value="1"/>
</dbReference>
<dbReference type="EMBL" id="JAATVY010000003">
    <property type="protein sequence ID" value="NJC69505.1"/>
    <property type="molecule type" value="Genomic_DNA"/>
</dbReference>
<dbReference type="Pfam" id="PF00300">
    <property type="entry name" value="His_Phos_1"/>
    <property type="match status" value="1"/>
</dbReference>
<evidence type="ECO:0000256" key="4">
    <source>
        <dbReference type="ARBA" id="ARBA00023235"/>
    </source>
</evidence>
<evidence type="ECO:0000256" key="3">
    <source>
        <dbReference type="ARBA" id="ARBA00023152"/>
    </source>
</evidence>
<dbReference type="Proteomes" id="UP000722989">
    <property type="component" value="Unassembled WGS sequence"/>
</dbReference>
<proteinExistence type="inferred from homology"/>
<dbReference type="Gene3D" id="3.40.50.1240">
    <property type="entry name" value="Phosphoglycerate mutase-like"/>
    <property type="match status" value="1"/>
</dbReference>
<protein>
    <recommendedName>
        <fullName evidence="2">phosphoglycerate mutase (2,3-diphosphoglycerate-dependent)</fullName>
        <ecNumber evidence="2">5.4.2.11</ecNumber>
    </recommendedName>
</protein>
<dbReference type="EC" id="5.4.2.11" evidence="2"/>
<comment type="similarity">
    <text evidence="1">Belongs to the phosphoglycerate mutase family. BPG-dependent PGAM subfamily.</text>
</comment>
<keyword evidence="4" id="KW-0413">Isomerase</keyword>
<evidence type="ECO:0000256" key="1">
    <source>
        <dbReference type="ARBA" id="ARBA00006717"/>
    </source>
</evidence>
<sequence length="185" mass="20780">MTVQLIYETHSISTDNEAGIATGWLPGELSDRGRDLARELGTRRRADSPAVVFASDLRRAAQTAEIAFGDSGIPVRLDPRLRECDYGRLNGASVAAVAAERRRRIDAPFPGGESYRRVVDRTRDFLADLVRWWDGRTVVVIAHSANRWALEHLVHGRSLDDLVDAPFNWQEGWRYVVGDAPERSR</sequence>
<comment type="caution">
    <text evidence="5">The sequence shown here is derived from an EMBL/GenBank/DDBJ whole genome shotgun (WGS) entry which is preliminary data.</text>
</comment>
<evidence type="ECO:0000256" key="2">
    <source>
        <dbReference type="ARBA" id="ARBA00012028"/>
    </source>
</evidence>
<dbReference type="InterPro" id="IPR029033">
    <property type="entry name" value="His_PPase_superfam"/>
</dbReference>
<dbReference type="CDD" id="cd07067">
    <property type="entry name" value="HP_PGM_like"/>
    <property type="match status" value="1"/>
</dbReference>
<accession>A0ABX0XVW5</accession>
<dbReference type="InterPro" id="IPR005952">
    <property type="entry name" value="Phosphogly_mut1"/>
</dbReference>
<evidence type="ECO:0000313" key="6">
    <source>
        <dbReference type="Proteomes" id="UP000722989"/>
    </source>
</evidence>
<organism evidence="5 6">
    <name type="scientific">Planosporangium thailandense</name>
    <dbReference type="NCBI Taxonomy" id="765197"/>
    <lineage>
        <taxon>Bacteria</taxon>
        <taxon>Bacillati</taxon>
        <taxon>Actinomycetota</taxon>
        <taxon>Actinomycetes</taxon>
        <taxon>Micromonosporales</taxon>
        <taxon>Micromonosporaceae</taxon>
        <taxon>Planosporangium</taxon>
    </lineage>
</organism>